<accession>A0A0A9G9L5</accession>
<organism evidence="1">
    <name type="scientific">Arundo donax</name>
    <name type="common">Giant reed</name>
    <name type="synonym">Donax arundinaceus</name>
    <dbReference type="NCBI Taxonomy" id="35708"/>
    <lineage>
        <taxon>Eukaryota</taxon>
        <taxon>Viridiplantae</taxon>
        <taxon>Streptophyta</taxon>
        <taxon>Embryophyta</taxon>
        <taxon>Tracheophyta</taxon>
        <taxon>Spermatophyta</taxon>
        <taxon>Magnoliopsida</taxon>
        <taxon>Liliopsida</taxon>
        <taxon>Poales</taxon>
        <taxon>Poaceae</taxon>
        <taxon>PACMAD clade</taxon>
        <taxon>Arundinoideae</taxon>
        <taxon>Arundineae</taxon>
        <taxon>Arundo</taxon>
    </lineage>
</organism>
<protein>
    <submittedName>
        <fullName evidence="1">Uncharacterized protein</fullName>
    </submittedName>
</protein>
<dbReference type="AlphaFoldDB" id="A0A0A9G9L5"/>
<dbReference type="EMBL" id="GBRH01180498">
    <property type="protein sequence ID" value="JAE17398.1"/>
    <property type="molecule type" value="Transcribed_RNA"/>
</dbReference>
<evidence type="ECO:0000313" key="1">
    <source>
        <dbReference type="EMBL" id="JAE17398.1"/>
    </source>
</evidence>
<name>A0A0A9G9L5_ARUDO</name>
<sequence>MHSEQLHANHVSKEINTNCCVHHPIYNTCAGSQLDTTASSRKTLVLA</sequence>
<proteinExistence type="predicted"/>
<reference evidence="1" key="2">
    <citation type="journal article" date="2015" name="Data Brief">
        <title>Shoot transcriptome of the giant reed, Arundo donax.</title>
        <authorList>
            <person name="Barrero R.A."/>
            <person name="Guerrero F.D."/>
            <person name="Moolhuijzen P."/>
            <person name="Goolsby J.A."/>
            <person name="Tidwell J."/>
            <person name="Bellgard S.E."/>
            <person name="Bellgard M.I."/>
        </authorList>
    </citation>
    <scope>NUCLEOTIDE SEQUENCE</scope>
    <source>
        <tissue evidence="1">Shoot tissue taken approximately 20 cm above the soil surface</tissue>
    </source>
</reference>
<reference evidence="1" key="1">
    <citation type="submission" date="2014-09" db="EMBL/GenBank/DDBJ databases">
        <authorList>
            <person name="Magalhaes I.L.F."/>
            <person name="Oliveira U."/>
            <person name="Santos F.R."/>
            <person name="Vidigal T.H.D.A."/>
            <person name="Brescovit A.D."/>
            <person name="Santos A.J."/>
        </authorList>
    </citation>
    <scope>NUCLEOTIDE SEQUENCE</scope>
    <source>
        <tissue evidence="1">Shoot tissue taken approximately 20 cm above the soil surface</tissue>
    </source>
</reference>